<accession>A0A6G8AL44</accession>
<dbReference type="RefSeq" id="WP_166006637.1">
    <property type="nucleotide sequence ID" value="NZ_CP049886.1"/>
</dbReference>
<proteinExistence type="predicted"/>
<reference evidence="1 2" key="1">
    <citation type="submission" date="2020-03" db="EMBL/GenBank/DDBJ databases">
        <title>Vagococcus sp. nov., isolated from beetles.</title>
        <authorList>
            <person name="Hyun D.-W."/>
            <person name="Bae J.-W."/>
        </authorList>
    </citation>
    <scope>NUCLEOTIDE SEQUENCE [LARGE SCALE GENOMIC DNA]</scope>
    <source>
        <strain evidence="1 2">HDW17A</strain>
    </source>
</reference>
<protein>
    <submittedName>
        <fullName evidence="1">Uncharacterized protein</fullName>
    </submittedName>
</protein>
<dbReference type="EMBL" id="CP049886">
    <property type="protein sequence ID" value="QIL45791.1"/>
    <property type="molecule type" value="Genomic_DNA"/>
</dbReference>
<keyword evidence="2" id="KW-1185">Reference proteome</keyword>
<evidence type="ECO:0000313" key="1">
    <source>
        <dbReference type="EMBL" id="QIL45791.1"/>
    </source>
</evidence>
<dbReference type="Proteomes" id="UP000500890">
    <property type="component" value="Chromosome"/>
</dbReference>
<evidence type="ECO:0000313" key="2">
    <source>
        <dbReference type="Proteomes" id="UP000500890"/>
    </source>
</evidence>
<sequence>MDKKVPKALKVENAANILKIEFDNGEIKYLQTHYISNMKDAFSVSKGKGKRKNLLVNPTTMWIGCEIDIKPDGTVTINENDHYTPEELWHDSKSSVTLL</sequence>
<dbReference type="KEGG" id="vah:G7081_01150"/>
<gene>
    <name evidence="1" type="ORF">G7081_01150</name>
</gene>
<organism evidence="1 2">
    <name type="scientific">Vagococcus coleopterorum</name>
    <dbReference type="NCBI Taxonomy" id="2714946"/>
    <lineage>
        <taxon>Bacteria</taxon>
        <taxon>Bacillati</taxon>
        <taxon>Bacillota</taxon>
        <taxon>Bacilli</taxon>
        <taxon>Lactobacillales</taxon>
        <taxon>Enterococcaceae</taxon>
        <taxon>Vagococcus</taxon>
    </lineage>
</organism>
<dbReference type="AlphaFoldDB" id="A0A6G8AL44"/>
<name>A0A6G8AL44_9ENTE</name>